<sequence>MAHNVEYKKIQEYQDVIDAMGKVYFADYSLFEPHWWFLLAATFIPWIVWWKIVDRGRLLEILLHGLLWSSIASLLDELGSTFGFWEYPKGLVPIKHTLISADIGVIPVAYMIIYQFFPNNWPFFFANLGLAFVFSFIIEPIFMHYDLLKLNIGWSHFTSLIVFSVLGLSIRWLTRLIIKKAK</sequence>
<dbReference type="EMBL" id="PGVD01000037">
    <property type="protein sequence ID" value="PLR95685.1"/>
    <property type="molecule type" value="Genomic_DNA"/>
</dbReference>
<protein>
    <submittedName>
        <fullName evidence="2">Uncharacterized protein</fullName>
    </submittedName>
</protein>
<reference evidence="3 5" key="2">
    <citation type="submission" date="2017-12" db="EMBL/GenBank/DDBJ databases">
        <title>Comparative Functional Genomics of Dry Heat Resistant strains isolated from the Viking Spacecraft.</title>
        <authorList>
            <person name="Seuylemezian A."/>
            <person name="Cooper K."/>
            <person name="Vaishampayan P."/>
        </authorList>
    </citation>
    <scope>NUCLEOTIDE SEQUENCE [LARGE SCALE GENOMIC DNA]</scope>
    <source>
        <strain evidence="3 5">ATCC 29669</strain>
    </source>
</reference>
<comment type="caution">
    <text evidence="2">The sequence shown here is derived from an EMBL/GenBank/DDBJ whole genome shotgun (WGS) entry which is preliminary data.</text>
</comment>
<organism evidence="2 4">
    <name type="scientific">Bacillus canaveralius</name>
    <dbReference type="NCBI Taxonomy" id="1403243"/>
    <lineage>
        <taxon>Bacteria</taxon>
        <taxon>Bacillati</taxon>
        <taxon>Bacillota</taxon>
        <taxon>Bacilli</taxon>
        <taxon>Bacillales</taxon>
        <taxon>Bacillaceae</taxon>
        <taxon>Bacillus</taxon>
    </lineage>
</organism>
<feature type="transmembrane region" description="Helical" evidence="1">
    <location>
        <begin position="34"/>
        <end position="53"/>
    </location>
</feature>
<evidence type="ECO:0000256" key="1">
    <source>
        <dbReference type="SAM" id="Phobius"/>
    </source>
</evidence>
<dbReference type="Proteomes" id="UP000235114">
    <property type="component" value="Unassembled WGS sequence"/>
</dbReference>
<feature type="transmembrane region" description="Helical" evidence="1">
    <location>
        <begin position="124"/>
        <end position="142"/>
    </location>
</feature>
<keyword evidence="1" id="KW-0812">Transmembrane</keyword>
<evidence type="ECO:0000313" key="2">
    <source>
        <dbReference type="EMBL" id="PLR82514.1"/>
    </source>
</evidence>
<evidence type="ECO:0000313" key="4">
    <source>
        <dbReference type="Proteomes" id="UP000234951"/>
    </source>
</evidence>
<keyword evidence="1" id="KW-0472">Membrane</keyword>
<keyword evidence="1" id="KW-1133">Transmembrane helix</keyword>
<evidence type="ECO:0000313" key="5">
    <source>
        <dbReference type="Proteomes" id="UP000235114"/>
    </source>
</evidence>
<dbReference type="Proteomes" id="UP000234951">
    <property type="component" value="Unassembled WGS sequence"/>
</dbReference>
<keyword evidence="5" id="KW-1185">Reference proteome</keyword>
<reference evidence="2 4" key="1">
    <citation type="submission" date="2017-11" db="EMBL/GenBank/DDBJ databases">
        <title>Comparitive Functional Genomics of Dry Heat Resistant strains isolated from the Viking Spacecraft.</title>
        <authorList>
            <person name="Seuylemezian A."/>
            <person name="Cooper K."/>
            <person name="Vaishampayan P."/>
        </authorList>
    </citation>
    <scope>NUCLEOTIDE SEQUENCE [LARGE SCALE GENOMIC DNA]</scope>
    <source>
        <strain evidence="2 4">M4.6</strain>
    </source>
</reference>
<dbReference type="InterPro" id="IPR048147">
    <property type="entry name" value="CBO0543-like"/>
</dbReference>
<accession>A0A2N5GLK6</accession>
<dbReference type="NCBIfam" id="NF041644">
    <property type="entry name" value="CBO0543_fam"/>
    <property type="match status" value="1"/>
</dbReference>
<dbReference type="RefSeq" id="WP_101577601.1">
    <property type="nucleotide sequence ID" value="NZ_PGVA01000026.1"/>
</dbReference>
<dbReference type="EMBL" id="PGVA01000026">
    <property type="protein sequence ID" value="PLR82514.1"/>
    <property type="molecule type" value="Genomic_DNA"/>
</dbReference>
<evidence type="ECO:0000313" key="3">
    <source>
        <dbReference type="EMBL" id="PLR95685.1"/>
    </source>
</evidence>
<dbReference type="OrthoDB" id="1679483at2"/>
<proteinExistence type="predicted"/>
<name>A0A2N5GLK6_9BACI</name>
<gene>
    <name evidence="2" type="ORF">CU635_11975</name>
    <name evidence="3" type="ORF">CVD25_14310</name>
</gene>
<dbReference type="AlphaFoldDB" id="A0A2N5GLK6"/>
<feature type="transmembrane region" description="Helical" evidence="1">
    <location>
        <begin position="154"/>
        <end position="173"/>
    </location>
</feature>